<evidence type="ECO:0000259" key="8">
    <source>
        <dbReference type="Pfam" id="PF03725"/>
    </source>
</evidence>
<dbReference type="GO" id="GO:0034476">
    <property type="term" value="P:U5 snRNA 3'-end processing"/>
    <property type="evidence" value="ECO:0007669"/>
    <property type="project" value="TreeGrafter"/>
</dbReference>
<dbReference type="InterPro" id="IPR036345">
    <property type="entry name" value="ExoRNase_PH_dom2_sf"/>
</dbReference>
<reference evidence="9" key="1">
    <citation type="journal article" date="2020" name="J. Eukaryot. Microbiol.">
        <title>De novo Sequencing, Assembly and Annotation of the Transcriptome for the Free-Living Testate Amoeba Arcella intermedia.</title>
        <authorList>
            <person name="Ribeiro G.M."/>
            <person name="Porfirio-Sousa A.L."/>
            <person name="Maurer-Alcala X.X."/>
            <person name="Katz L.A."/>
            <person name="Lahr D.J.G."/>
        </authorList>
    </citation>
    <scope>NUCLEOTIDE SEQUENCE</scope>
</reference>
<dbReference type="InterPro" id="IPR001247">
    <property type="entry name" value="ExoRNase_PH_dom1"/>
</dbReference>
<dbReference type="GO" id="GO:0034475">
    <property type="term" value="P:U4 snRNA 3'-end processing"/>
    <property type="evidence" value="ECO:0007669"/>
    <property type="project" value="TreeGrafter"/>
</dbReference>
<dbReference type="InterPro" id="IPR027408">
    <property type="entry name" value="PNPase/RNase_PH_dom_sf"/>
</dbReference>
<dbReference type="SUPFAM" id="SSF55666">
    <property type="entry name" value="Ribonuclease PH domain 2-like"/>
    <property type="match status" value="1"/>
</dbReference>
<evidence type="ECO:0000313" key="9">
    <source>
        <dbReference type="EMBL" id="NDV34840.1"/>
    </source>
</evidence>
<evidence type="ECO:0000259" key="7">
    <source>
        <dbReference type="Pfam" id="PF01138"/>
    </source>
</evidence>
<feature type="domain" description="Exoribonuclease phosphorolytic" evidence="7">
    <location>
        <begin position="3"/>
        <end position="115"/>
    </location>
</feature>
<sequence>MVMDSTDILVGIKAELGEPNEETPEEGKVIASVDCCPSASPEFEGKGGAQINVELATVMQRMLQGAAVDLRRLCLLPGQQCWVLYIDAMVLDSGGNLFDALSIAIRAALANTTLPTITVSKGDNQEEFELELDPDRTISLPIDNVPICVTLSKVGKHFVVDSTLEEELCTSCRLTFAVNQKGHLFTIQKGFGTISPVALPQLISTAQNVSSLVIQEMDKLLQAEAQGKKQKIGFLL</sequence>
<dbReference type="PANTHER" id="PTHR11097:SF8">
    <property type="entry name" value="EXOSOME COMPLEX COMPONENT RRP42"/>
    <property type="match status" value="1"/>
</dbReference>
<dbReference type="GO" id="GO:0000176">
    <property type="term" value="C:nuclear exosome (RNase complex)"/>
    <property type="evidence" value="ECO:0007669"/>
    <property type="project" value="TreeGrafter"/>
</dbReference>
<evidence type="ECO:0000256" key="5">
    <source>
        <dbReference type="ARBA" id="ARBA00022835"/>
    </source>
</evidence>
<dbReference type="CDD" id="cd11367">
    <property type="entry name" value="RNase_PH_RRP42"/>
    <property type="match status" value="1"/>
</dbReference>
<dbReference type="GO" id="GO:0035925">
    <property type="term" value="F:mRNA 3'-UTR AU-rich region binding"/>
    <property type="evidence" value="ECO:0007669"/>
    <property type="project" value="TreeGrafter"/>
</dbReference>
<dbReference type="InterPro" id="IPR020568">
    <property type="entry name" value="Ribosomal_Su5_D2-typ_SF"/>
</dbReference>
<dbReference type="EMBL" id="GIBP01005871">
    <property type="protein sequence ID" value="NDV34840.1"/>
    <property type="molecule type" value="Transcribed_RNA"/>
</dbReference>
<dbReference type="GO" id="GO:0034473">
    <property type="term" value="P:U1 snRNA 3'-end processing"/>
    <property type="evidence" value="ECO:0007669"/>
    <property type="project" value="TreeGrafter"/>
</dbReference>
<name>A0A6B2LD68_9EUKA</name>
<proteinExistence type="inferred from homology"/>
<dbReference type="GO" id="GO:0000467">
    <property type="term" value="P:exonucleolytic trimming to generate mature 3'-end of 5.8S rRNA from tricistronic rRNA transcript (SSU-rRNA, 5.8S rRNA, LSU-rRNA)"/>
    <property type="evidence" value="ECO:0007669"/>
    <property type="project" value="TreeGrafter"/>
</dbReference>
<comment type="similarity">
    <text evidence="3">Belongs to the RNase PH family.</text>
</comment>
<dbReference type="PANTHER" id="PTHR11097">
    <property type="entry name" value="EXOSOME COMPLEX EXONUCLEASE RIBOSOMAL RNA PROCESSING PROTEIN"/>
    <property type="match status" value="1"/>
</dbReference>
<dbReference type="GO" id="GO:0071038">
    <property type="term" value="P:TRAMP-dependent tRNA surveillance pathway"/>
    <property type="evidence" value="ECO:0007669"/>
    <property type="project" value="TreeGrafter"/>
</dbReference>
<dbReference type="InterPro" id="IPR015847">
    <property type="entry name" value="ExoRNase_PH_dom2"/>
</dbReference>
<organism evidence="9">
    <name type="scientific">Arcella intermedia</name>
    <dbReference type="NCBI Taxonomy" id="1963864"/>
    <lineage>
        <taxon>Eukaryota</taxon>
        <taxon>Amoebozoa</taxon>
        <taxon>Tubulinea</taxon>
        <taxon>Elardia</taxon>
        <taxon>Arcellinida</taxon>
        <taxon>Sphaerothecina</taxon>
        <taxon>Arcellidae</taxon>
        <taxon>Arcella</taxon>
    </lineage>
</organism>
<keyword evidence="4" id="KW-0963">Cytoplasm</keyword>
<accession>A0A6B2LD68</accession>
<evidence type="ECO:0000256" key="1">
    <source>
        <dbReference type="ARBA" id="ARBA00004496"/>
    </source>
</evidence>
<evidence type="ECO:0000256" key="4">
    <source>
        <dbReference type="ARBA" id="ARBA00022490"/>
    </source>
</evidence>
<keyword evidence="5" id="KW-0271">Exosome</keyword>
<dbReference type="GO" id="GO:0071035">
    <property type="term" value="P:nuclear polyadenylation-dependent rRNA catabolic process"/>
    <property type="evidence" value="ECO:0007669"/>
    <property type="project" value="TreeGrafter"/>
</dbReference>
<dbReference type="Pfam" id="PF01138">
    <property type="entry name" value="RNase_PH"/>
    <property type="match status" value="1"/>
</dbReference>
<dbReference type="GO" id="GO:0000177">
    <property type="term" value="C:cytoplasmic exosome (RNase complex)"/>
    <property type="evidence" value="ECO:0007669"/>
    <property type="project" value="TreeGrafter"/>
</dbReference>
<dbReference type="GO" id="GO:0071028">
    <property type="term" value="P:nuclear mRNA surveillance"/>
    <property type="evidence" value="ECO:0007669"/>
    <property type="project" value="TreeGrafter"/>
</dbReference>
<protein>
    <recommendedName>
        <fullName evidence="6">Ribosomal RNA-processing protein 42</fullName>
    </recommendedName>
</protein>
<evidence type="ECO:0000256" key="6">
    <source>
        <dbReference type="ARBA" id="ARBA00042523"/>
    </source>
</evidence>
<evidence type="ECO:0000256" key="2">
    <source>
        <dbReference type="ARBA" id="ARBA00004604"/>
    </source>
</evidence>
<dbReference type="Pfam" id="PF03725">
    <property type="entry name" value="RNase_PH_C"/>
    <property type="match status" value="1"/>
</dbReference>
<dbReference type="GO" id="GO:0005730">
    <property type="term" value="C:nucleolus"/>
    <property type="evidence" value="ECO:0007669"/>
    <property type="project" value="UniProtKB-SubCell"/>
</dbReference>
<dbReference type="InterPro" id="IPR050590">
    <property type="entry name" value="Exosome_comp_Rrp42_subfam"/>
</dbReference>
<comment type="subcellular location">
    <subcellularLocation>
        <location evidence="1">Cytoplasm</location>
    </subcellularLocation>
    <subcellularLocation>
        <location evidence="2">Nucleus</location>
        <location evidence="2">Nucleolus</location>
    </subcellularLocation>
</comment>
<dbReference type="SUPFAM" id="SSF54211">
    <property type="entry name" value="Ribosomal protein S5 domain 2-like"/>
    <property type="match status" value="1"/>
</dbReference>
<dbReference type="GO" id="GO:0016075">
    <property type="term" value="P:rRNA catabolic process"/>
    <property type="evidence" value="ECO:0007669"/>
    <property type="project" value="TreeGrafter"/>
</dbReference>
<dbReference type="Gene3D" id="3.30.230.70">
    <property type="entry name" value="GHMP Kinase, N-terminal domain"/>
    <property type="match status" value="1"/>
</dbReference>
<dbReference type="AlphaFoldDB" id="A0A6B2LD68"/>
<feature type="domain" description="Exoribonuclease phosphorolytic" evidence="8">
    <location>
        <begin position="144"/>
        <end position="206"/>
    </location>
</feature>
<evidence type="ECO:0000256" key="3">
    <source>
        <dbReference type="ARBA" id="ARBA00006678"/>
    </source>
</evidence>